<dbReference type="InterPro" id="IPR016032">
    <property type="entry name" value="Sig_transdc_resp-reg_C-effctor"/>
</dbReference>
<sequence>MNKLKGIKLLSADGESALIDSLTMGLHHGTVLGEDNIVETYIRSLREKLKDKEHKVIRTIRGAGYRVDLA</sequence>
<accession>A0A6A8LKY0</accession>
<gene>
    <name evidence="5" type="ORF">GKC39_18970</name>
</gene>
<dbReference type="RefSeq" id="WP_044052751.1">
    <property type="nucleotide sequence ID" value="NZ_CP022556.1"/>
</dbReference>
<reference evidence="5" key="1">
    <citation type="submission" date="2019-11" db="EMBL/GenBank/DDBJ databases">
        <title>Draft Genome Sequence of Plant Growth-Promoting Rhizosphere-Associated Bacteria.</title>
        <authorList>
            <person name="Vasilyev I.Y."/>
            <person name="Radchenko V."/>
            <person name="Ilnitskaya E.V."/>
        </authorList>
    </citation>
    <scope>NUCLEOTIDE SEQUENCE</scope>
    <source>
        <strain evidence="5">VRA_517_n</strain>
    </source>
</reference>
<name>A0A6A8LKY0_BACVE</name>
<dbReference type="GO" id="GO:0006355">
    <property type="term" value="P:regulation of DNA-templated transcription"/>
    <property type="evidence" value="ECO:0007669"/>
    <property type="project" value="InterPro"/>
</dbReference>
<dbReference type="Gene3D" id="1.10.10.10">
    <property type="entry name" value="Winged helix-like DNA-binding domain superfamily/Winged helix DNA-binding domain"/>
    <property type="match status" value="1"/>
</dbReference>
<evidence type="ECO:0000256" key="1">
    <source>
        <dbReference type="ARBA" id="ARBA00023015"/>
    </source>
</evidence>
<dbReference type="SUPFAM" id="SSF46894">
    <property type="entry name" value="C-terminal effector domain of the bipartite response regulators"/>
    <property type="match status" value="1"/>
</dbReference>
<evidence type="ECO:0000259" key="4">
    <source>
        <dbReference type="Pfam" id="PF00486"/>
    </source>
</evidence>
<keyword evidence="2" id="KW-0238">DNA-binding</keyword>
<evidence type="ECO:0000256" key="2">
    <source>
        <dbReference type="ARBA" id="ARBA00023125"/>
    </source>
</evidence>
<dbReference type="InterPro" id="IPR001867">
    <property type="entry name" value="OmpR/PhoB-type_DNA-bd"/>
</dbReference>
<dbReference type="Pfam" id="PF00486">
    <property type="entry name" value="Trans_reg_C"/>
    <property type="match status" value="1"/>
</dbReference>
<dbReference type="GO" id="GO:0003677">
    <property type="term" value="F:DNA binding"/>
    <property type="evidence" value="ECO:0007669"/>
    <property type="project" value="UniProtKB-KW"/>
</dbReference>
<keyword evidence="3" id="KW-0804">Transcription</keyword>
<dbReference type="GO" id="GO:0000160">
    <property type="term" value="P:phosphorelay signal transduction system"/>
    <property type="evidence" value="ECO:0007669"/>
    <property type="project" value="InterPro"/>
</dbReference>
<organism evidence="5">
    <name type="scientific">Bacillus velezensis</name>
    <dbReference type="NCBI Taxonomy" id="492670"/>
    <lineage>
        <taxon>Bacteria</taxon>
        <taxon>Bacillati</taxon>
        <taxon>Bacillota</taxon>
        <taxon>Bacilli</taxon>
        <taxon>Bacillales</taxon>
        <taxon>Bacillaceae</taxon>
        <taxon>Bacillus</taxon>
        <taxon>Bacillus amyloliquefaciens group</taxon>
    </lineage>
</organism>
<dbReference type="AlphaFoldDB" id="A0A6A8LKY0"/>
<evidence type="ECO:0000313" key="5">
    <source>
        <dbReference type="EMBL" id="MSE04126.1"/>
    </source>
</evidence>
<keyword evidence="1" id="KW-0805">Transcription regulation</keyword>
<evidence type="ECO:0000256" key="3">
    <source>
        <dbReference type="ARBA" id="ARBA00023163"/>
    </source>
</evidence>
<protein>
    <recommendedName>
        <fullName evidence="4">OmpR/PhoB-type domain-containing protein</fullName>
    </recommendedName>
</protein>
<dbReference type="InterPro" id="IPR036388">
    <property type="entry name" value="WH-like_DNA-bd_sf"/>
</dbReference>
<feature type="domain" description="OmpR/PhoB-type" evidence="4">
    <location>
        <begin position="29"/>
        <end position="66"/>
    </location>
</feature>
<comment type="caution">
    <text evidence="5">The sequence shown here is derived from an EMBL/GenBank/DDBJ whole genome shotgun (WGS) entry which is preliminary data.</text>
</comment>
<dbReference type="EMBL" id="WKKV01000016">
    <property type="protein sequence ID" value="MSE04126.1"/>
    <property type="molecule type" value="Genomic_DNA"/>
</dbReference>
<proteinExistence type="predicted"/>